<dbReference type="Proteomes" id="UP000790787">
    <property type="component" value="Chromosome 16"/>
</dbReference>
<evidence type="ECO:0000256" key="4">
    <source>
        <dbReference type="ARBA" id="ARBA00022741"/>
    </source>
</evidence>
<evidence type="ECO:0000259" key="7">
    <source>
        <dbReference type="Pfam" id="PF00931"/>
    </source>
</evidence>
<dbReference type="RefSeq" id="XP_016481354.1">
    <property type="nucleotide sequence ID" value="XM_016625868.2"/>
</dbReference>
<dbReference type="Gene3D" id="1.10.10.10">
    <property type="entry name" value="Winged helix-like DNA-binding domain superfamily/Winged helix DNA-binding domain"/>
    <property type="match status" value="1"/>
</dbReference>
<dbReference type="InterPro" id="IPR041118">
    <property type="entry name" value="Rx_N"/>
</dbReference>
<comment type="similarity">
    <text evidence="1">Belongs to the disease resistance NB-LRR family.</text>
</comment>
<keyword evidence="3" id="KW-0677">Repeat</keyword>
<evidence type="ECO:0000256" key="2">
    <source>
        <dbReference type="ARBA" id="ARBA00022614"/>
    </source>
</evidence>
<accession>A0A1S4AXE6</accession>
<dbReference type="GeneID" id="107802382"/>
<dbReference type="Pfam" id="PF18052">
    <property type="entry name" value="Rx_N"/>
    <property type="match status" value="1"/>
</dbReference>
<dbReference type="AlphaFoldDB" id="A0A1S4AXE6"/>
<dbReference type="PANTHER" id="PTHR23155:SF1193">
    <property type="entry name" value="DISEASE RESISTANCE PROTEIN RPP13-RELATED"/>
    <property type="match status" value="1"/>
</dbReference>
<dbReference type="SUPFAM" id="SSF52058">
    <property type="entry name" value="L domain-like"/>
    <property type="match status" value="1"/>
</dbReference>
<keyword evidence="6" id="KW-0067">ATP-binding</keyword>
<dbReference type="InterPro" id="IPR058922">
    <property type="entry name" value="WHD_DRP"/>
</dbReference>
<dbReference type="KEGG" id="nta:107802382"/>
<evidence type="ECO:0000256" key="6">
    <source>
        <dbReference type="ARBA" id="ARBA00022840"/>
    </source>
</evidence>
<dbReference type="Pfam" id="PF00931">
    <property type="entry name" value="NB-ARC"/>
    <property type="match status" value="1"/>
</dbReference>
<dbReference type="InterPro" id="IPR027417">
    <property type="entry name" value="P-loop_NTPase"/>
</dbReference>
<evidence type="ECO:0000259" key="9">
    <source>
        <dbReference type="Pfam" id="PF23559"/>
    </source>
</evidence>
<dbReference type="PaxDb" id="4097-A0A1S4AXE6"/>
<dbReference type="Gene3D" id="3.80.10.10">
    <property type="entry name" value="Ribonuclease Inhibitor"/>
    <property type="match status" value="1"/>
</dbReference>
<dbReference type="GO" id="GO:0051707">
    <property type="term" value="P:response to other organism"/>
    <property type="evidence" value="ECO:0007669"/>
    <property type="project" value="UniProtKB-ARBA"/>
</dbReference>
<dbReference type="Gene3D" id="3.40.50.300">
    <property type="entry name" value="P-loop containing nucleotide triphosphate hydrolases"/>
    <property type="match status" value="1"/>
</dbReference>
<evidence type="ECO:0000313" key="12">
    <source>
        <dbReference type="RefSeq" id="XP_016481354.1"/>
    </source>
</evidence>
<dbReference type="InterPro" id="IPR055414">
    <property type="entry name" value="LRR_R13L4/SHOC2-like"/>
</dbReference>
<dbReference type="SUPFAM" id="SSF52540">
    <property type="entry name" value="P-loop containing nucleoside triphosphate hydrolases"/>
    <property type="match status" value="1"/>
</dbReference>
<dbReference type="Gene3D" id="1.10.8.430">
    <property type="entry name" value="Helical domain of apoptotic protease-activating factors"/>
    <property type="match status" value="1"/>
</dbReference>
<feature type="domain" description="NB-ARC" evidence="7">
    <location>
        <begin position="184"/>
        <end position="356"/>
    </location>
</feature>
<dbReference type="GO" id="GO:0043531">
    <property type="term" value="F:ADP binding"/>
    <property type="evidence" value="ECO:0007669"/>
    <property type="project" value="InterPro"/>
</dbReference>
<dbReference type="InterPro" id="IPR002182">
    <property type="entry name" value="NB-ARC"/>
</dbReference>
<feature type="domain" description="Disease resistance N-terminal" evidence="8">
    <location>
        <begin position="6"/>
        <end position="88"/>
    </location>
</feature>
<dbReference type="RefSeq" id="XP_016481354.1">
    <property type="nucleotide sequence ID" value="XM_016625868.1"/>
</dbReference>
<evidence type="ECO:0000256" key="1">
    <source>
        <dbReference type="ARBA" id="ARBA00008894"/>
    </source>
</evidence>
<keyword evidence="11" id="KW-1185">Reference proteome</keyword>
<dbReference type="InterPro" id="IPR032675">
    <property type="entry name" value="LRR_dom_sf"/>
</dbReference>
<evidence type="ECO:0000259" key="10">
    <source>
        <dbReference type="Pfam" id="PF23598"/>
    </source>
</evidence>
<dbReference type="PRINTS" id="PR00364">
    <property type="entry name" value="DISEASERSIST"/>
</dbReference>
<evidence type="ECO:0000256" key="3">
    <source>
        <dbReference type="ARBA" id="ARBA00022737"/>
    </source>
</evidence>
<keyword evidence="4" id="KW-0547">Nucleotide-binding</keyword>
<reference evidence="11" key="1">
    <citation type="journal article" date="2014" name="Nat. Commun.">
        <title>The tobacco genome sequence and its comparison with those of tomato and potato.</title>
        <authorList>
            <person name="Sierro N."/>
            <person name="Battey J.N."/>
            <person name="Ouadi S."/>
            <person name="Bakaher N."/>
            <person name="Bovet L."/>
            <person name="Willig A."/>
            <person name="Goepfert S."/>
            <person name="Peitsch M.C."/>
            <person name="Ivanov N.V."/>
        </authorList>
    </citation>
    <scope>NUCLEOTIDE SEQUENCE [LARGE SCALE GENOMIC DNA]</scope>
</reference>
<dbReference type="OrthoDB" id="646178at2759"/>
<dbReference type="GO" id="GO:0006952">
    <property type="term" value="P:defense response"/>
    <property type="evidence" value="ECO:0007669"/>
    <property type="project" value="UniProtKB-KW"/>
</dbReference>
<dbReference type="GO" id="GO:0005524">
    <property type="term" value="F:ATP binding"/>
    <property type="evidence" value="ECO:0007669"/>
    <property type="project" value="UniProtKB-KW"/>
</dbReference>
<dbReference type="Pfam" id="PF23598">
    <property type="entry name" value="LRR_14"/>
    <property type="match status" value="1"/>
</dbReference>
<dbReference type="Gene3D" id="1.20.5.4130">
    <property type="match status" value="1"/>
</dbReference>
<dbReference type="PANTHER" id="PTHR23155">
    <property type="entry name" value="DISEASE RESISTANCE PROTEIN RP"/>
    <property type="match status" value="1"/>
</dbReference>
<evidence type="ECO:0000256" key="5">
    <source>
        <dbReference type="ARBA" id="ARBA00022821"/>
    </source>
</evidence>
<organism evidence="11 12">
    <name type="scientific">Nicotiana tabacum</name>
    <name type="common">Common tobacco</name>
    <dbReference type="NCBI Taxonomy" id="4097"/>
    <lineage>
        <taxon>Eukaryota</taxon>
        <taxon>Viridiplantae</taxon>
        <taxon>Streptophyta</taxon>
        <taxon>Embryophyta</taxon>
        <taxon>Tracheophyta</taxon>
        <taxon>Spermatophyta</taxon>
        <taxon>Magnoliopsida</taxon>
        <taxon>eudicotyledons</taxon>
        <taxon>Gunneridae</taxon>
        <taxon>Pentapetalae</taxon>
        <taxon>asterids</taxon>
        <taxon>lamiids</taxon>
        <taxon>Solanales</taxon>
        <taxon>Solanaceae</taxon>
        <taxon>Nicotianoideae</taxon>
        <taxon>Nicotianeae</taxon>
        <taxon>Nicotiana</taxon>
    </lineage>
</organism>
<reference evidence="12" key="2">
    <citation type="submission" date="2025-08" db="UniProtKB">
        <authorList>
            <consortium name="RefSeq"/>
        </authorList>
    </citation>
    <scope>IDENTIFICATION</scope>
    <source>
        <tissue evidence="12">Leaf</tissue>
    </source>
</reference>
<gene>
    <name evidence="12" type="primary">LOC107802382</name>
</gene>
<name>A0A1S4AXE6_TOBAC</name>
<dbReference type="InterPro" id="IPR036388">
    <property type="entry name" value="WH-like_DNA-bd_sf"/>
</dbReference>
<dbReference type="InterPro" id="IPR044974">
    <property type="entry name" value="Disease_R_plants"/>
</dbReference>
<protein>
    <submittedName>
        <fullName evidence="12">Late blight resistance protein homolog R1A-3</fullName>
    </submittedName>
</protein>
<proteinExistence type="inferred from homology"/>
<feature type="domain" description="Disease resistance protein winged helix" evidence="9">
    <location>
        <begin position="440"/>
        <end position="510"/>
    </location>
</feature>
<sequence>MEHILVKSLLEKLLKLSREDANLIAGAETEFRLLRELVELVNACLIEVAEMRRTHQLREDLSMRIITAVYRCEDGIDNFLVHQLKNKWPKFVDSDRGRRIIENLLVKIDGLLDTMMPQSSARAQSLPSSQKYILISNTLRDVKPTKVLERWMIEIKQSNPFHYVPREMEGPESEDDEVIGFDEEAEVVIKRLLGGSGGYHDVIVPIVGVVGQGKSTLARKIYHDTRMSHEFFSCYWITVGHLGKVKDICLSFLKGLITTRRWEQYEDMNENELEKIILGILEEESRRLIVLDDVRTTDVVDFFRRIFGKDGKGHRILMTTRHVAISQYANSHPHYLKFLTPDESFELLKMKVFGRRSCPDELIELGKRMAKKCRGIPILVVIIAGALRGWRSQIEWQIFEENMVGPEMNDDDSTTMYKFLNLIYDHLTEEMKLRFLYFNIFPRGFDIPAWKLIRLWIAECLIEYNPSSSLEERAEKCLKSLVDRNLVMVIQKSSCGHIKTCRVHDLWHDFCKEEAKRWSFQQVSEDIGSRIPETTRQLCVQSSVLNDFLSRKPFGEHLRSFYCFTSKQSQVRRSLSDIKHITKAFPLLRVLDFDSGHLVFSKEFLQLFLLRYIAISGDFKVIPEPLGKFLYLQTLILNTSNSTLEIKANIWKLLRLRHLHTNVPAELPPPPIPTGEPSCLQTLSLITPKSCTKDVFAKACNLKKLGIRGNMEAFLETSKGGWRNLGELKCLERLMIYNDGSNYSSKPHLPPSFFKIRRTLKKLTLSKTMFDWSEADILGQLECLEVLKLKENAFKGMSWEVERGAFNNLQVLWIEGADLKNWEASEYHFPKLRHLVLKFCENLQAVPYELADVPSFEEMKLENTRKAAESAREIQRRKLMKSIKFKLTLSPPDTE</sequence>
<keyword evidence="2" id="KW-0433">Leucine-rich repeat</keyword>
<evidence type="ECO:0000259" key="8">
    <source>
        <dbReference type="Pfam" id="PF18052"/>
    </source>
</evidence>
<dbReference type="FunFam" id="1.10.10.10:FF:000322">
    <property type="entry name" value="Probable disease resistance protein At1g63360"/>
    <property type="match status" value="1"/>
</dbReference>
<feature type="domain" description="Disease resistance R13L4/SHOC-2-like LRR" evidence="10">
    <location>
        <begin position="557"/>
        <end position="865"/>
    </location>
</feature>
<keyword evidence="5" id="KW-0611">Plant defense</keyword>
<dbReference type="Pfam" id="PF23559">
    <property type="entry name" value="WHD_DRP"/>
    <property type="match status" value="1"/>
</dbReference>
<dbReference type="InterPro" id="IPR042197">
    <property type="entry name" value="Apaf_helical"/>
</dbReference>
<evidence type="ECO:0000313" key="11">
    <source>
        <dbReference type="Proteomes" id="UP000790787"/>
    </source>
</evidence>